<keyword evidence="2" id="KW-1185">Reference proteome</keyword>
<evidence type="ECO:0000313" key="1">
    <source>
        <dbReference type="EMBL" id="PND36806.1"/>
    </source>
</evidence>
<dbReference type="EMBL" id="POSP01000003">
    <property type="protein sequence ID" value="PND36806.1"/>
    <property type="molecule type" value="Genomic_DNA"/>
</dbReference>
<reference evidence="1 2" key="1">
    <citation type="submission" date="2018-01" db="EMBL/GenBank/DDBJ databases">
        <title>Draft genome sequence of Paucibacter aquatile CR182 isolated from freshwater of the Nakdong River.</title>
        <authorList>
            <person name="Choi A."/>
            <person name="Chung E.J."/>
        </authorList>
    </citation>
    <scope>NUCLEOTIDE SEQUENCE [LARGE SCALE GENOMIC DNA]</scope>
    <source>
        <strain evidence="1 2">CR182</strain>
    </source>
</reference>
<sequence length="166" mass="18330">MSSTVEIIERAFSNVAKPVNARSLAPHECPECEELAADLLPYCFREVPGELVEAHFGDLPLLGPLGFHYYLPAFLAYALENPDSNVLEFAVIHLTPSKKSVNATPEYFSNRFGLFDSAQKAAIAAFFAEVRDHKLYVAHEGELDRAAELWPDAVQPFAASDGFADR</sequence>
<dbReference type="InterPro" id="IPR046560">
    <property type="entry name" value="DUF6714"/>
</dbReference>
<dbReference type="RefSeq" id="WP_102766727.1">
    <property type="nucleotide sequence ID" value="NZ_POSP01000003.1"/>
</dbReference>
<evidence type="ECO:0000313" key="2">
    <source>
        <dbReference type="Proteomes" id="UP000235916"/>
    </source>
</evidence>
<protein>
    <submittedName>
        <fullName evidence="1">Uncharacterized protein</fullName>
    </submittedName>
</protein>
<comment type="caution">
    <text evidence="1">The sequence shown here is derived from an EMBL/GenBank/DDBJ whole genome shotgun (WGS) entry which is preliminary data.</text>
</comment>
<organism evidence="1 2">
    <name type="scientific">Kinneretia aquatilis</name>
    <dbReference type="NCBI Taxonomy" id="2070761"/>
    <lineage>
        <taxon>Bacteria</taxon>
        <taxon>Pseudomonadati</taxon>
        <taxon>Pseudomonadota</taxon>
        <taxon>Betaproteobacteria</taxon>
        <taxon>Burkholderiales</taxon>
        <taxon>Sphaerotilaceae</taxon>
        <taxon>Roseateles</taxon>
    </lineage>
</organism>
<dbReference type="Pfam" id="PF20461">
    <property type="entry name" value="DUF6714"/>
    <property type="match status" value="1"/>
</dbReference>
<dbReference type="Proteomes" id="UP000235916">
    <property type="component" value="Unassembled WGS sequence"/>
</dbReference>
<gene>
    <name evidence="1" type="ORF">C1O66_04140</name>
</gene>
<dbReference type="OrthoDB" id="1491013at2"/>
<dbReference type="AlphaFoldDB" id="A0A2N8KTN3"/>
<accession>A0A2N8KTN3</accession>
<proteinExistence type="predicted"/>
<name>A0A2N8KTN3_9BURK</name>